<feature type="signal peptide" evidence="1">
    <location>
        <begin position="1"/>
        <end position="21"/>
    </location>
</feature>
<organism evidence="2 3">
    <name type="scientific">Lupinus luteus</name>
    <name type="common">European yellow lupine</name>
    <dbReference type="NCBI Taxonomy" id="3873"/>
    <lineage>
        <taxon>Eukaryota</taxon>
        <taxon>Viridiplantae</taxon>
        <taxon>Streptophyta</taxon>
        <taxon>Embryophyta</taxon>
        <taxon>Tracheophyta</taxon>
        <taxon>Spermatophyta</taxon>
        <taxon>Magnoliopsida</taxon>
        <taxon>eudicotyledons</taxon>
        <taxon>Gunneridae</taxon>
        <taxon>Pentapetalae</taxon>
        <taxon>rosids</taxon>
        <taxon>fabids</taxon>
        <taxon>Fabales</taxon>
        <taxon>Fabaceae</taxon>
        <taxon>Papilionoideae</taxon>
        <taxon>50 kb inversion clade</taxon>
        <taxon>genistoids sensu lato</taxon>
        <taxon>core genistoids</taxon>
        <taxon>Genisteae</taxon>
        <taxon>Lupinus</taxon>
    </lineage>
</organism>
<proteinExistence type="predicted"/>
<reference evidence="2 3" key="1">
    <citation type="submission" date="2024-03" db="EMBL/GenBank/DDBJ databases">
        <authorList>
            <person name="Martinez-Hernandez J."/>
        </authorList>
    </citation>
    <scope>NUCLEOTIDE SEQUENCE [LARGE SCALE GENOMIC DNA]</scope>
</reference>
<sequence length="223" mass="25392">MATLTASVTIFLFLLFTFSRAREIHHLIPLSITASTHIQQDDTVSENANQISQNDAVSENANHIHQHDAVSENTNQIHQHDTVSDNANQINQHDTVSFTLHTADPVVPLTFVTFRPINRHVPRNPLPLSLSLRTGKRRCRHGHRREIHYGNDAIVASDAAVDPSNRGAVRHNPTRWARFQGGARMRFPEVNPGKHHLLVHLKAHEDEGWFSNKIRMLLNMFRF</sequence>
<evidence type="ECO:0000313" key="3">
    <source>
        <dbReference type="Proteomes" id="UP001497480"/>
    </source>
</evidence>
<gene>
    <name evidence="2" type="ORF">LLUT_LOCUS27335</name>
</gene>
<dbReference type="AlphaFoldDB" id="A0AAV1XWT8"/>
<evidence type="ECO:0000256" key="1">
    <source>
        <dbReference type="SAM" id="SignalP"/>
    </source>
</evidence>
<dbReference type="EMBL" id="CAXHTB010000019">
    <property type="protein sequence ID" value="CAL0326275.1"/>
    <property type="molecule type" value="Genomic_DNA"/>
</dbReference>
<protein>
    <submittedName>
        <fullName evidence="2">Uncharacterized protein</fullName>
    </submittedName>
</protein>
<dbReference type="Proteomes" id="UP001497480">
    <property type="component" value="Unassembled WGS sequence"/>
</dbReference>
<name>A0AAV1XWT8_LUPLU</name>
<comment type="caution">
    <text evidence="2">The sequence shown here is derived from an EMBL/GenBank/DDBJ whole genome shotgun (WGS) entry which is preliminary data.</text>
</comment>
<evidence type="ECO:0000313" key="2">
    <source>
        <dbReference type="EMBL" id="CAL0326275.1"/>
    </source>
</evidence>
<keyword evidence="1" id="KW-0732">Signal</keyword>
<keyword evidence="3" id="KW-1185">Reference proteome</keyword>
<feature type="chain" id="PRO_5043707481" evidence="1">
    <location>
        <begin position="22"/>
        <end position="223"/>
    </location>
</feature>
<accession>A0AAV1XWT8</accession>